<evidence type="ECO:0000313" key="15">
    <source>
        <dbReference type="Proteomes" id="UP000001555"/>
    </source>
</evidence>
<evidence type="ECO:0000256" key="8">
    <source>
        <dbReference type="ARBA" id="ARBA00023065"/>
    </source>
</evidence>
<evidence type="ECO:0000256" key="7">
    <source>
        <dbReference type="ARBA" id="ARBA00023053"/>
    </source>
</evidence>
<dbReference type="Proteomes" id="UP000001555">
    <property type="component" value="Unassembled WGS sequence"/>
</dbReference>
<dbReference type="EMBL" id="ABJB011032641">
    <property type="status" value="NOT_ANNOTATED_CDS"/>
    <property type="molecule type" value="Genomic_DNA"/>
</dbReference>
<dbReference type="GO" id="GO:0015293">
    <property type="term" value="F:symporter activity"/>
    <property type="evidence" value="ECO:0000318"/>
    <property type="project" value="GO_Central"/>
</dbReference>
<evidence type="ECO:0000256" key="3">
    <source>
        <dbReference type="ARBA" id="ARBA00022448"/>
    </source>
</evidence>
<feature type="transmembrane region" description="Helical" evidence="12">
    <location>
        <begin position="149"/>
        <end position="171"/>
    </location>
</feature>
<dbReference type="EMBL" id="ABJB010720066">
    <property type="status" value="NOT_ANNOTATED_CDS"/>
    <property type="molecule type" value="Genomic_DNA"/>
</dbReference>
<dbReference type="Gene3D" id="1.20.1730.10">
    <property type="entry name" value="Sodium/glucose cotransporter"/>
    <property type="match status" value="1"/>
</dbReference>
<dbReference type="STRING" id="6945.B7QMK2"/>
<protein>
    <submittedName>
        <fullName evidence="13 14">Sodium-dependent multivitamin transporter, putative</fullName>
    </submittedName>
</protein>
<dbReference type="PROSITE" id="PS50283">
    <property type="entry name" value="NA_SOLUT_SYMP_3"/>
    <property type="match status" value="1"/>
</dbReference>
<dbReference type="InterPro" id="IPR051163">
    <property type="entry name" value="Sodium:Solute_Symporter_SSF"/>
</dbReference>
<evidence type="ECO:0000256" key="6">
    <source>
        <dbReference type="ARBA" id="ARBA00022989"/>
    </source>
</evidence>
<reference evidence="13 15" key="1">
    <citation type="submission" date="2008-03" db="EMBL/GenBank/DDBJ databases">
        <title>Annotation of Ixodes scapularis.</title>
        <authorList>
            <consortium name="Ixodes scapularis Genome Project Consortium"/>
            <person name="Caler E."/>
            <person name="Hannick L.I."/>
            <person name="Bidwell S."/>
            <person name="Joardar V."/>
            <person name="Thiagarajan M."/>
            <person name="Amedeo P."/>
            <person name="Galinsky K.J."/>
            <person name="Schobel S."/>
            <person name="Inman J."/>
            <person name="Hostetler J."/>
            <person name="Miller J."/>
            <person name="Hammond M."/>
            <person name="Megy K."/>
            <person name="Lawson D."/>
            <person name="Kodira C."/>
            <person name="Sutton G."/>
            <person name="Meyer J."/>
            <person name="Hill C.A."/>
            <person name="Birren B."/>
            <person name="Nene V."/>
            <person name="Collins F."/>
            <person name="Alarcon-Chaidez F."/>
            <person name="Wikel S."/>
            <person name="Strausberg R."/>
        </authorList>
    </citation>
    <scope>NUCLEOTIDE SEQUENCE [LARGE SCALE GENOMIC DNA]</scope>
    <source>
        <strain evidence="15">Wikel</strain>
        <strain evidence="13">Wikel colony</strain>
    </source>
</reference>
<name>B7QMK2_IXOSC</name>
<dbReference type="HOGENOM" id="CLU_018808_11_3_1"/>
<organism>
    <name type="scientific">Ixodes scapularis</name>
    <name type="common">Black-legged tick</name>
    <name type="synonym">Deer tick</name>
    <dbReference type="NCBI Taxonomy" id="6945"/>
    <lineage>
        <taxon>Eukaryota</taxon>
        <taxon>Metazoa</taxon>
        <taxon>Ecdysozoa</taxon>
        <taxon>Arthropoda</taxon>
        <taxon>Chelicerata</taxon>
        <taxon>Arachnida</taxon>
        <taxon>Acari</taxon>
        <taxon>Parasitiformes</taxon>
        <taxon>Ixodida</taxon>
        <taxon>Ixodoidea</taxon>
        <taxon>Ixodidae</taxon>
        <taxon>Ixodinae</taxon>
        <taxon>Ixodes</taxon>
    </lineage>
</organism>
<keyword evidence="4" id="KW-1003">Cell membrane</keyword>
<evidence type="ECO:0000256" key="10">
    <source>
        <dbReference type="ARBA" id="ARBA00023201"/>
    </source>
</evidence>
<keyword evidence="9 12" id="KW-0472">Membrane</keyword>
<dbReference type="EMBL" id="ABJB011022727">
    <property type="status" value="NOT_ANNOTATED_CDS"/>
    <property type="molecule type" value="Genomic_DNA"/>
</dbReference>
<keyword evidence="5 12" id="KW-0812">Transmembrane</keyword>
<proteinExistence type="inferred from homology"/>
<dbReference type="OrthoDB" id="6500325at2759"/>
<dbReference type="InParanoid" id="B7QMK2"/>
<dbReference type="Pfam" id="PF00474">
    <property type="entry name" value="SSF"/>
    <property type="match status" value="1"/>
</dbReference>
<dbReference type="InterPro" id="IPR038377">
    <property type="entry name" value="Na/Glc_symporter_sf"/>
</dbReference>
<dbReference type="VEuPathDB" id="VectorBase:ISCW014404"/>
<dbReference type="InterPro" id="IPR001734">
    <property type="entry name" value="Na/solute_symporter"/>
</dbReference>
<dbReference type="VEuPathDB" id="VectorBase:ISCP_008092"/>
<keyword evidence="3" id="KW-0813">Transport</keyword>
<keyword evidence="15" id="KW-1185">Reference proteome</keyword>
<feature type="transmembrane region" description="Helical" evidence="12">
    <location>
        <begin position="6"/>
        <end position="26"/>
    </location>
</feature>
<accession>B7QMK2</accession>
<dbReference type="EMBL" id="ABJB010868464">
    <property type="status" value="NOT_ANNOTATED_CDS"/>
    <property type="molecule type" value="Genomic_DNA"/>
</dbReference>
<dbReference type="PANTHER" id="PTHR42985">
    <property type="entry name" value="SODIUM-COUPLED MONOCARBOXYLATE TRANSPORTER"/>
    <property type="match status" value="1"/>
</dbReference>
<dbReference type="GO" id="GO:0006814">
    <property type="term" value="P:sodium ion transport"/>
    <property type="evidence" value="ECO:0000318"/>
    <property type="project" value="GO_Central"/>
</dbReference>
<feature type="transmembrane region" description="Helical" evidence="12">
    <location>
        <begin position="78"/>
        <end position="100"/>
    </location>
</feature>
<dbReference type="AlphaFoldDB" id="B7QMK2"/>
<evidence type="ECO:0000256" key="12">
    <source>
        <dbReference type="SAM" id="Phobius"/>
    </source>
</evidence>
<dbReference type="VEuPathDB" id="VectorBase:ISCI014404"/>
<evidence type="ECO:0000256" key="9">
    <source>
        <dbReference type="ARBA" id="ARBA00023136"/>
    </source>
</evidence>
<evidence type="ECO:0000313" key="13">
    <source>
        <dbReference type="EMBL" id="EEC20074.1"/>
    </source>
</evidence>
<feature type="transmembrane region" description="Helical" evidence="12">
    <location>
        <begin position="121"/>
        <end position="143"/>
    </location>
</feature>
<dbReference type="EMBL" id="DS971821">
    <property type="protein sequence ID" value="EEC20074.1"/>
    <property type="molecule type" value="Genomic_DNA"/>
</dbReference>
<keyword evidence="7" id="KW-0915">Sodium</keyword>
<comment type="similarity">
    <text evidence="2 11">Belongs to the sodium:solute symporter (SSF) (TC 2.A.21) family.</text>
</comment>
<dbReference type="PANTHER" id="PTHR42985:SF40">
    <property type="entry name" value="LD47995P-RELATED"/>
    <property type="match status" value="1"/>
</dbReference>
<comment type="subcellular location">
    <subcellularLocation>
        <location evidence="1">Cell membrane</location>
        <topology evidence="1">Multi-pass membrane protein</topology>
    </subcellularLocation>
</comment>
<dbReference type="PaxDb" id="6945-B7QMK2"/>
<sequence>MSHFTEYAIFGILILGTLGPGVFFSLRRTGPLSVDEVFLGSRNLASIPLALSAFASLLSSASLIAFIAHYYAYGVHMAWSFITVTLCLPITVHIIIPVLYRLKITSLFEYLRARYGRKISLTACAIYFIITQSLGAVVIFTAAMAVATIFQVSFLCCCFAIGFTGTLYTALGGLRAVVWTDCVQAMIMIVAPITIIVKITYDSHSGHFKLRPLSDINLRPYVLDASLDFTKDENVWSCLVGLAASKLYRTGLDQMIVQRYMASRTLEDAKRYCFTLNNGTHCTEKFTKPIGR</sequence>
<dbReference type="EMBL" id="ABJB010385845">
    <property type="status" value="NOT_ANNOTATED_CDS"/>
    <property type="molecule type" value="Genomic_DNA"/>
</dbReference>
<dbReference type="EnsemblMetazoa" id="ISCW014404-RA">
    <property type="protein sequence ID" value="ISCW014404-PA"/>
    <property type="gene ID" value="ISCW014404"/>
</dbReference>
<keyword evidence="6 12" id="KW-1133">Transmembrane helix</keyword>
<gene>
    <name evidence="13" type="ORF">IscW_ISCW014404</name>
</gene>
<dbReference type="EMBL" id="ABJB011083421">
    <property type="status" value="NOT_ANNOTATED_CDS"/>
    <property type="molecule type" value="Genomic_DNA"/>
</dbReference>
<feature type="transmembrane region" description="Helical" evidence="12">
    <location>
        <begin position="183"/>
        <end position="201"/>
    </location>
</feature>
<evidence type="ECO:0000256" key="5">
    <source>
        <dbReference type="ARBA" id="ARBA00022692"/>
    </source>
</evidence>
<evidence type="ECO:0000313" key="14">
    <source>
        <dbReference type="EnsemblMetazoa" id="ISCW014404-PA"/>
    </source>
</evidence>
<evidence type="ECO:0000256" key="1">
    <source>
        <dbReference type="ARBA" id="ARBA00004651"/>
    </source>
</evidence>
<dbReference type="EMBL" id="ABJB010476637">
    <property type="status" value="NOT_ANNOTATED_CDS"/>
    <property type="molecule type" value="Genomic_DNA"/>
</dbReference>
<keyword evidence="8" id="KW-0406">Ion transport</keyword>
<dbReference type="EMBL" id="ABJB010538559">
    <property type="status" value="NOT_ANNOTATED_CDS"/>
    <property type="molecule type" value="Genomic_DNA"/>
</dbReference>
<evidence type="ECO:0000256" key="11">
    <source>
        <dbReference type="RuleBase" id="RU362091"/>
    </source>
</evidence>
<dbReference type="EMBL" id="ABJB011083253">
    <property type="status" value="NOT_ANNOTATED_CDS"/>
    <property type="molecule type" value="Genomic_DNA"/>
</dbReference>
<evidence type="ECO:0000256" key="4">
    <source>
        <dbReference type="ARBA" id="ARBA00022475"/>
    </source>
</evidence>
<keyword evidence="10" id="KW-0739">Sodium transport</keyword>
<reference evidence="14" key="2">
    <citation type="submission" date="2020-05" db="UniProtKB">
        <authorList>
            <consortium name="EnsemblMetazoa"/>
        </authorList>
    </citation>
    <scope>IDENTIFICATION</scope>
    <source>
        <strain evidence="14">wikel</strain>
    </source>
</reference>
<dbReference type="GO" id="GO:0005886">
    <property type="term" value="C:plasma membrane"/>
    <property type="evidence" value="ECO:0007669"/>
    <property type="project" value="UniProtKB-SubCell"/>
</dbReference>
<feature type="transmembrane region" description="Helical" evidence="12">
    <location>
        <begin position="47"/>
        <end position="72"/>
    </location>
</feature>
<evidence type="ECO:0000256" key="2">
    <source>
        <dbReference type="ARBA" id="ARBA00006434"/>
    </source>
</evidence>